<comment type="caution">
    <text evidence="1">The sequence shown here is derived from an EMBL/GenBank/DDBJ whole genome shotgun (WGS) entry which is preliminary data.</text>
</comment>
<name>A0A2G6Q6U9_9BACI</name>
<proteinExistence type="predicted"/>
<organism evidence="1 2">
    <name type="scientific">Bacillus fungorum</name>
    <dbReference type="NCBI Taxonomy" id="2039284"/>
    <lineage>
        <taxon>Bacteria</taxon>
        <taxon>Bacillati</taxon>
        <taxon>Bacillota</taxon>
        <taxon>Bacilli</taxon>
        <taxon>Bacillales</taxon>
        <taxon>Bacillaceae</taxon>
        <taxon>Bacillus</taxon>
    </lineage>
</organism>
<dbReference type="Proteomes" id="UP000228484">
    <property type="component" value="Unassembled WGS sequence"/>
</dbReference>
<keyword evidence="2" id="KW-1185">Reference proteome</keyword>
<dbReference type="RefSeq" id="WP_098585207.1">
    <property type="nucleotide sequence ID" value="NZ_NWUW01000041.1"/>
</dbReference>
<reference evidence="1 2" key="1">
    <citation type="submission" date="2017-09" db="EMBL/GenBank/DDBJ databases">
        <title>Biocontrol bacteria screening and application from spent mushroom substrate.</title>
        <authorList>
            <person name="Sun X."/>
        </authorList>
    </citation>
    <scope>NUCLEOTIDE SEQUENCE [LARGE SCALE GENOMIC DNA]</scope>
    <source>
        <strain evidence="1 2">100374</strain>
    </source>
</reference>
<evidence type="ECO:0000313" key="1">
    <source>
        <dbReference type="EMBL" id="PIE92159.1"/>
    </source>
</evidence>
<dbReference type="EMBL" id="NWUW01000041">
    <property type="protein sequence ID" value="PIE92159.1"/>
    <property type="molecule type" value="Genomic_DNA"/>
</dbReference>
<dbReference type="AlphaFoldDB" id="A0A2G6Q6U9"/>
<protein>
    <submittedName>
        <fullName evidence="1">Uncharacterized protein</fullName>
    </submittedName>
</protein>
<gene>
    <name evidence="1" type="ORF">CO726_28075</name>
</gene>
<accession>A0A2G6Q6U9</accession>
<evidence type="ECO:0000313" key="2">
    <source>
        <dbReference type="Proteomes" id="UP000228484"/>
    </source>
</evidence>
<sequence>MNLYQAEEQIKELNVFIELVSNYKVTSLETAAIYEYALENNVSKVAFKLNEKGYRAQGVKGPRILSSNDVSEILKGKEIDELHAVIKSMFEKNKRKVRKFT</sequence>